<accession>A0ABT1W056</accession>
<proteinExistence type="inferred from homology"/>
<evidence type="ECO:0000259" key="5">
    <source>
        <dbReference type="Pfam" id="PF04198"/>
    </source>
</evidence>
<evidence type="ECO:0000256" key="2">
    <source>
        <dbReference type="ARBA" id="ARBA00023015"/>
    </source>
</evidence>
<name>A0ABT1W056_9PROT</name>
<dbReference type="InterPro" id="IPR037171">
    <property type="entry name" value="NagB/RpiA_transferase-like"/>
</dbReference>
<comment type="similarity">
    <text evidence="1">Belongs to the SorC transcriptional regulatory family.</text>
</comment>
<reference evidence="6 7" key="1">
    <citation type="submission" date="2022-06" db="EMBL/GenBank/DDBJ databases">
        <title>Rhizosaccharibacter gen. nov. sp. nov. KSS12, endophytic bacteria isolated from sugarcane.</title>
        <authorList>
            <person name="Pitiwittayakul N."/>
        </authorList>
    </citation>
    <scope>NUCLEOTIDE SEQUENCE [LARGE SCALE GENOMIC DNA]</scope>
    <source>
        <strain evidence="6 7">KSS12</strain>
    </source>
</reference>
<dbReference type="Gene3D" id="3.40.50.1360">
    <property type="match status" value="1"/>
</dbReference>
<evidence type="ECO:0000256" key="4">
    <source>
        <dbReference type="ARBA" id="ARBA00023163"/>
    </source>
</evidence>
<comment type="caution">
    <text evidence="6">The sequence shown here is derived from an EMBL/GenBank/DDBJ whole genome shotgun (WGS) entry which is preliminary data.</text>
</comment>
<sequence>MSPRGEVDEIDLRSLSAEAREGLMLQAAKNYYDLDHTMAEIAKLMGLTRWQVARLLKDAREQGVVRIEIVPHLQRRPDLESALQRRWSLRDAVVVRDAGDDDALMTEAVARAAGQWLAALTPRPPLVGVSWGRTMAAVAHWLPRRWNDGVEVVLLNGAMNIRAAATRTNNVAELFALAGNGRATLLPVPAIVGRAETRAVLERDPVIAGVLAMGREAPLVCFGLGAMSAGSVLVESGYLDERDIARLTRAGAVGDVLGRFIDADGRPVDPSLDDRTIGLGHDALPDHPLAVGVAAGARKHAVVLAALRRKLLNVLVTDETTAAAMLEGRRADG</sequence>
<evidence type="ECO:0000256" key="1">
    <source>
        <dbReference type="ARBA" id="ARBA00010466"/>
    </source>
</evidence>
<dbReference type="PANTHER" id="PTHR34294">
    <property type="entry name" value="TRANSCRIPTIONAL REGULATOR-RELATED"/>
    <property type="match status" value="1"/>
</dbReference>
<feature type="domain" description="Sugar-binding" evidence="5">
    <location>
        <begin position="77"/>
        <end position="327"/>
    </location>
</feature>
<keyword evidence="7" id="KW-1185">Reference proteome</keyword>
<dbReference type="SUPFAM" id="SSF100950">
    <property type="entry name" value="NagB/RpiA/CoA transferase-like"/>
    <property type="match status" value="1"/>
</dbReference>
<dbReference type="InterPro" id="IPR036388">
    <property type="entry name" value="WH-like_DNA-bd_sf"/>
</dbReference>
<evidence type="ECO:0000313" key="7">
    <source>
        <dbReference type="Proteomes" id="UP001524547"/>
    </source>
</evidence>
<protein>
    <submittedName>
        <fullName evidence="6">Sugar-binding transcriptional regulator</fullName>
    </submittedName>
</protein>
<keyword evidence="4" id="KW-0804">Transcription</keyword>
<organism evidence="6 7">
    <name type="scientific">Rhizosaccharibacter radicis</name>
    <dbReference type="NCBI Taxonomy" id="2782605"/>
    <lineage>
        <taxon>Bacteria</taxon>
        <taxon>Pseudomonadati</taxon>
        <taxon>Pseudomonadota</taxon>
        <taxon>Alphaproteobacteria</taxon>
        <taxon>Acetobacterales</taxon>
        <taxon>Acetobacteraceae</taxon>
        <taxon>Rhizosaccharibacter</taxon>
    </lineage>
</organism>
<dbReference type="Gene3D" id="1.10.10.10">
    <property type="entry name" value="Winged helix-like DNA-binding domain superfamily/Winged helix DNA-binding domain"/>
    <property type="match status" value="1"/>
</dbReference>
<dbReference type="Proteomes" id="UP001524547">
    <property type="component" value="Unassembled WGS sequence"/>
</dbReference>
<evidence type="ECO:0000313" key="6">
    <source>
        <dbReference type="EMBL" id="MCQ8241835.1"/>
    </source>
</evidence>
<dbReference type="RefSeq" id="WP_422920589.1">
    <property type="nucleotide sequence ID" value="NZ_JAMZEJ010000008.1"/>
</dbReference>
<dbReference type="InterPro" id="IPR007324">
    <property type="entry name" value="Sugar-bd_dom_put"/>
</dbReference>
<dbReference type="PANTHER" id="PTHR34294:SF1">
    <property type="entry name" value="TRANSCRIPTIONAL REGULATOR LSRR"/>
    <property type="match status" value="1"/>
</dbReference>
<dbReference type="EMBL" id="JAMZEJ010000008">
    <property type="protein sequence ID" value="MCQ8241835.1"/>
    <property type="molecule type" value="Genomic_DNA"/>
</dbReference>
<dbReference type="InterPro" id="IPR051054">
    <property type="entry name" value="SorC_transcr_regulators"/>
</dbReference>
<keyword evidence="2" id="KW-0805">Transcription regulation</keyword>
<keyword evidence="3" id="KW-0238">DNA-binding</keyword>
<evidence type="ECO:0000256" key="3">
    <source>
        <dbReference type="ARBA" id="ARBA00023125"/>
    </source>
</evidence>
<dbReference type="Pfam" id="PF04198">
    <property type="entry name" value="Sugar-bind"/>
    <property type="match status" value="1"/>
</dbReference>
<gene>
    <name evidence="6" type="ORF">NFI88_13415</name>
</gene>